<dbReference type="InterPro" id="IPR018247">
    <property type="entry name" value="EF_Hand_1_Ca_BS"/>
</dbReference>
<dbReference type="Proteomes" id="UP001524569">
    <property type="component" value="Unassembled WGS sequence"/>
</dbReference>
<name>A0ABT1UNW7_9GAMM</name>
<gene>
    <name evidence="2" type="ORF">NP603_19720</name>
</gene>
<dbReference type="InterPro" id="IPR029030">
    <property type="entry name" value="Caspase-like_dom_sf"/>
</dbReference>
<dbReference type="EMBL" id="JANIBM010000044">
    <property type="protein sequence ID" value="MCQ8183350.1"/>
    <property type="molecule type" value="Genomic_DNA"/>
</dbReference>
<evidence type="ECO:0000313" key="2">
    <source>
        <dbReference type="EMBL" id="MCQ8183350.1"/>
    </source>
</evidence>
<evidence type="ECO:0000313" key="3">
    <source>
        <dbReference type="Proteomes" id="UP001524569"/>
    </source>
</evidence>
<dbReference type="Gene3D" id="3.40.50.1460">
    <property type="match status" value="1"/>
</dbReference>
<accession>A0ABT1UNW7</accession>
<dbReference type="Pfam" id="PF00656">
    <property type="entry name" value="Peptidase_C14"/>
    <property type="match status" value="1"/>
</dbReference>
<dbReference type="SUPFAM" id="SSF52129">
    <property type="entry name" value="Caspase-like"/>
    <property type="match status" value="1"/>
</dbReference>
<feature type="domain" description="Peptidase C14 caspase" evidence="1">
    <location>
        <begin position="149"/>
        <end position="383"/>
    </location>
</feature>
<dbReference type="RefSeq" id="WP_256612565.1">
    <property type="nucleotide sequence ID" value="NZ_JANIBM010000044.1"/>
</dbReference>
<comment type="caution">
    <text evidence="2">The sequence shown here is derived from an EMBL/GenBank/DDBJ whole genome shotgun (WGS) entry which is preliminary data.</text>
</comment>
<dbReference type="InterPro" id="IPR011600">
    <property type="entry name" value="Pept_C14_caspase"/>
</dbReference>
<feature type="non-terminal residue" evidence="2">
    <location>
        <position position="1"/>
    </location>
</feature>
<evidence type="ECO:0000259" key="1">
    <source>
        <dbReference type="Pfam" id="PF00656"/>
    </source>
</evidence>
<protein>
    <submittedName>
        <fullName evidence="2">Caspase family protein</fullName>
    </submittedName>
</protein>
<keyword evidence="3" id="KW-1185">Reference proteome</keyword>
<sequence length="420" mass="45786">SPLGELNRIQPEVKILRVRQGATSDQVEVDVEVVAKEDSTQKNGKTRTDAYDLRLFRDGQLVGQWPEPKSETKGVEELEAWRAASRVPMAKDATKTTHTFPVRLASRDQGRAVKFTAYAFNEDRVKSGTAEDGSYKVPADIPRRQPRAYVLTVGVDSYDEPKRKLDFAVKDGQALAAALSHLKDYEVVKVSLLSGMASEPQVTQDGASSALPVNQAIKANIRAILELLAGKGEAERERLKGLVGIDRQAIEQLKKATPDDVVILAFSGHGYTESNGRFYLLPSDSGTAKAIREDLPKFISSEELTEWLREVDAGELAMVIDACHSAASVDTPGFKPGPMGDRGLGQLAYDKGMRILAATQANDVAIEADKLGHGLFTYALVKDGLKPKADKKRQADLDNDGKVTLAEWLQYGEKRVPGAV</sequence>
<reference evidence="2 3" key="1">
    <citation type="submission" date="2022-07" db="EMBL/GenBank/DDBJ databases">
        <title>Methylomonas rivi sp. nov., Methylomonas rosea sp. nov., Methylomonas aureus sp. nov. and Methylomonas subterranea sp. nov., four novel methanotrophs isolated from a freshwater creek and the deep terrestrial subsurface.</title>
        <authorList>
            <person name="Abin C."/>
            <person name="Sankaranarayanan K."/>
            <person name="Garner C."/>
            <person name="Sindelar R."/>
            <person name="Kotary K."/>
            <person name="Garner R."/>
            <person name="Barclay S."/>
            <person name="Lawson P."/>
            <person name="Krumholz L."/>
        </authorList>
    </citation>
    <scope>NUCLEOTIDE SEQUENCE [LARGE SCALE GENOMIC DNA]</scope>
    <source>
        <strain evidence="2 3">SURF-1</strain>
    </source>
</reference>
<proteinExistence type="predicted"/>
<organism evidence="2 3">
    <name type="scientific">Methylomonas aurea</name>
    <dbReference type="NCBI Taxonomy" id="2952224"/>
    <lineage>
        <taxon>Bacteria</taxon>
        <taxon>Pseudomonadati</taxon>
        <taxon>Pseudomonadota</taxon>
        <taxon>Gammaproteobacteria</taxon>
        <taxon>Methylococcales</taxon>
        <taxon>Methylococcaceae</taxon>
        <taxon>Methylomonas</taxon>
    </lineage>
</organism>
<dbReference type="PROSITE" id="PS00018">
    <property type="entry name" value="EF_HAND_1"/>
    <property type="match status" value="1"/>
</dbReference>